<dbReference type="InterPro" id="IPR013762">
    <property type="entry name" value="Integrase-like_cat_sf"/>
</dbReference>
<keyword evidence="4" id="KW-1185">Reference proteome</keyword>
<organism evidence="3 4">
    <name type="scientific">Isobaculum melis</name>
    <dbReference type="NCBI Taxonomy" id="142588"/>
    <lineage>
        <taxon>Bacteria</taxon>
        <taxon>Bacillati</taxon>
        <taxon>Bacillota</taxon>
        <taxon>Bacilli</taxon>
        <taxon>Lactobacillales</taxon>
        <taxon>Carnobacteriaceae</taxon>
        <taxon>Isobaculum</taxon>
    </lineage>
</organism>
<proteinExistence type="predicted"/>
<dbReference type="Pfam" id="PF00589">
    <property type="entry name" value="Phage_integrase"/>
    <property type="match status" value="1"/>
</dbReference>
<evidence type="ECO:0000313" key="4">
    <source>
        <dbReference type="Proteomes" id="UP000198948"/>
    </source>
</evidence>
<dbReference type="Gene3D" id="1.10.443.10">
    <property type="entry name" value="Intergrase catalytic core"/>
    <property type="match status" value="1"/>
</dbReference>
<dbReference type="STRING" id="142588.SAMN04488559_12116"/>
<sequence>MELDNEIQVFQFQPKRTNKDMVHKKFKQYLKKNPKLRPIRIHDFRHSHVALLIHLSKGREEYDTIKECLRHSSITTTIDTYSHLYPNKQRSVSDPLDDIFKLSDF</sequence>
<name>A0A1H9U3G4_9LACT</name>
<dbReference type="InterPro" id="IPR002104">
    <property type="entry name" value="Integrase_catalytic"/>
</dbReference>
<dbReference type="EMBL" id="FOHA01000021">
    <property type="protein sequence ID" value="SES04045.1"/>
    <property type="molecule type" value="Genomic_DNA"/>
</dbReference>
<dbReference type="GO" id="GO:0015074">
    <property type="term" value="P:DNA integration"/>
    <property type="evidence" value="ECO:0007669"/>
    <property type="project" value="InterPro"/>
</dbReference>
<evidence type="ECO:0000256" key="1">
    <source>
        <dbReference type="ARBA" id="ARBA00023172"/>
    </source>
</evidence>
<dbReference type="OrthoDB" id="9803188at2"/>
<evidence type="ECO:0000259" key="2">
    <source>
        <dbReference type="PROSITE" id="PS51898"/>
    </source>
</evidence>
<dbReference type="AlphaFoldDB" id="A0A1H9U3G4"/>
<reference evidence="3 4" key="1">
    <citation type="submission" date="2016-10" db="EMBL/GenBank/DDBJ databases">
        <authorList>
            <person name="de Groot N.N."/>
        </authorList>
    </citation>
    <scope>NUCLEOTIDE SEQUENCE [LARGE SCALE GENOMIC DNA]</scope>
    <source>
        <strain evidence="3 4">DSM 13760</strain>
    </source>
</reference>
<evidence type="ECO:0000313" key="3">
    <source>
        <dbReference type="EMBL" id="SES04045.1"/>
    </source>
</evidence>
<gene>
    <name evidence="3" type="ORF">SAMN04488559_12116</name>
</gene>
<accession>A0A1H9U3G4</accession>
<protein>
    <submittedName>
        <fullName evidence="3">Phage integrase family protein</fullName>
    </submittedName>
</protein>
<dbReference type="GO" id="GO:0006310">
    <property type="term" value="P:DNA recombination"/>
    <property type="evidence" value="ECO:0007669"/>
    <property type="project" value="UniProtKB-KW"/>
</dbReference>
<feature type="domain" description="Tyr recombinase" evidence="2">
    <location>
        <begin position="1"/>
        <end position="94"/>
    </location>
</feature>
<keyword evidence="1" id="KW-0233">DNA recombination</keyword>
<dbReference type="GO" id="GO:0003677">
    <property type="term" value="F:DNA binding"/>
    <property type="evidence" value="ECO:0007669"/>
    <property type="project" value="InterPro"/>
</dbReference>
<dbReference type="Proteomes" id="UP000198948">
    <property type="component" value="Unassembled WGS sequence"/>
</dbReference>
<dbReference type="PROSITE" id="PS51898">
    <property type="entry name" value="TYR_RECOMBINASE"/>
    <property type="match status" value="1"/>
</dbReference>
<dbReference type="SUPFAM" id="SSF56349">
    <property type="entry name" value="DNA breaking-rejoining enzymes"/>
    <property type="match status" value="1"/>
</dbReference>
<dbReference type="RefSeq" id="WP_092653707.1">
    <property type="nucleotide sequence ID" value="NZ_FOHA01000021.1"/>
</dbReference>
<dbReference type="InterPro" id="IPR011010">
    <property type="entry name" value="DNA_brk_join_enz"/>
</dbReference>